<accession>W9S825</accession>
<evidence type="ECO:0000313" key="1">
    <source>
        <dbReference type="EMBL" id="EXC31005.1"/>
    </source>
</evidence>
<dbReference type="EMBL" id="KE346220">
    <property type="protein sequence ID" value="EXC31005.1"/>
    <property type="molecule type" value="Genomic_DNA"/>
</dbReference>
<reference evidence="2" key="1">
    <citation type="submission" date="2013-01" db="EMBL/GenBank/DDBJ databases">
        <title>Draft Genome Sequence of a Mulberry Tree, Morus notabilis C.K. Schneid.</title>
        <authorList>
            <person name="He N."/>
            <person name="Zhao S."/>
        </authorList>
    </citation>
    <scope>NUCLEOTIDE SEQUENCE</scope>
</reference>
<evidence type="ECO:0008006" key="3">
    <source>
        <dbReference type="Google" id="ProtNLM"/>
    </source>
</evidence>
<gene>
    <name evidence="1" type="ORF">L484_021307</name>
</gene>
<organism evidence="1 2">
    <name type="scientific">Morus notabilis</name>
    <dbReference type="NCBI Taxonomy" id="981085"/>
    <lineage>
        <taxon>Eukaryota</taxon>
        <taxon>Viridiplantae</taxon>
        <taxon>Streptophyta</taxon>
        <taxon>Embryophyta</taxon>
        <taxon>Tracheophyta</taxon>
        <taxon>Spermatophyta</taxon>
        <taxon>Magnoliopsida</taxon>
        <taxon>eudicotyledons</taxon>
        <taxon>Gunneridae</taxon>
        <taxon>Pentapetalae</taxon>
        <taxon>rosids</taxon>
        <taxon>fabids</taxon>
        <taxon>Rosales</taxon>
        <taxon>Moraceae</taxon>
        <taxon>Moreae</taxon>
        <taxon>Morus</taxon>
    </lineage>
</organism>
<name>W9S825_9ROSA</name>
<dbReference type="Proteomes" id="UP000030645">
    <property type="component" value="Unassembled WGS sequence"/>
</dbReference>
<proteinExistence type="predicted"/>
<dbReference type="AlphaFoldDB" id="W9S825"/>
<evidence type="ECO:0000313" key="2">
    <source>
        <dbReference type="Proteomes" id="UP000030645"/>
    </source>
</evidence>
<keyword evidence="2" id="KW-1185">Reference proteome</keyword>
<protein>
    <recommendedName>
        <fullName evidence="3">RNase H type-1 domain-containing protein</fullName>
    </recommendedName>
</protein>
<sequence>MDDKGLGAAVVWILGKITPYMGECMAVREGTRFVRIGGFHDSILESDSINVINVVLSFGLKSL</sequence>